<reference evidence="2 3" key="1">
    <citation type="journal article" date="2017" name="ISME J.">
        <title>Energy and carbon metabolisms in a deep terrestrial subsurface fluid microbial community.</title>
        <authorList>
            <person name="Momper L."/>
            <person name="Jungbluth S.P."/>
            <person name="Lee M.D."/>
            <person name="Amend J.P."/>
        </authorList>
    </citation>
    <scope>NUCLEOTIDE SEQUENCE [LARGE SCALE GENOMIC DNA]</scope>
    <source>
        <strain evidence="2">SURF_17</strain>
    </source>
</reference>
<accession>A0A419F509</accession>
<comment type="caution">
    <text evidence="2">The sequence shown here is derived from an EMBL/GenBank/DDBJ whole genome shotgun (WGS) entry which is preliminary data.</text>
</comment>
<dbReference type="Pfam" id="PF12611">
    <property type="entry name" value="Flagellar_put"/>
    <property type="match status" value="1"/>
</dbReference>
<sequence>MLDKVNIGEGQPAGQVQPSHQPVAPSKRAPESFEAVIKKEIEKLKGVKFSAHALERLTARNIRLSADDVKKVVEAMNRAQAKGAKDSLVLVRGAALVVSVKNRTVVTVLDREEMRGNVFTNIDSAIVMDGDEREA</sequence>
<evidence type="ECO:0000313" key="3">
    <source>
        <dbReference type="Proteomes" id="UP000285961"/>
    </source>
</evidence>
<name>A0A419F509_9BACT</name>
<organism evidence="2 3">
    <name type="scientific">Candidatus Abyssobacteria bacterium SURF_17</name>
    <dbReference type="NCBI Taxonomy" id="2093361"/>
    <lineage>
        <taxon>Bacteria</taxon>
        <taxon>Pseudomonadati</taxon>
        <taxon>Candidatus Hydrogenedentota</taxon>
        <taxon>Candidatus Abyssobacteria</taxon>
    </lineage>
</organism>
<gene>
    <name evidence="2" type="ORF">C4532_04575</name>
</gene>
<evidence type="ECO:0000256" key="1">
    <source>
        <dbReference type="SAM" id="MobiDB-lite"/>
    </source>
</evidence>
<dbReference type="Proteomes" id="UP000285961">
    <property type="component" value="Unassembled WGS sequence"/>
</dbReference>
<proteinExistence type="predicted"/>
<protein>
    <recommendedName>
        <fullName evidence="4">Flagellar protein</fullName>
    </recommendedName>
</protein>
<evidence type="ECO:0000313" key="2">
    <source>
        <dbReference type="EMBL" id="RJP73385.1"/>
    </source>
</evidence>
<dbReference type="EMBL" id="QZKI01000028">
    <property type="protein sequence ID" value="RJP73385.1"/>
    <property type="molecule type" value="Genomic_DNA"/>
</dbReference>
<feature type="region of interest" description="Disordered" evidence="1">
    <location>
        <begin position="1"/>
        <end position="29"/>
    </location>
</feature>
<evidence type="ECO:0008006" key="4">
    <source>
        <dbReference type="Google" id="ProtNLM"/>
    </source>
</evidence>
<dbReference type="AlphaFoldDB" id="A0A419F509"/>
<dbReference type="NCBIfam" id="TIGR02530">
    <property type="entry name" value="flg_new"/>
    <property type="match status" value="1"/>
</dbReference>
<dbReference type="InterPro" id="IPR013367">
    <property type="entry name" value="Flagellar_put"/>
</dbReference>